<dbReference type="InterPro" id="IPR058240">
    <property type="entry name" value="rSAM_sf"/>
</dbReference>
<dbReference type="EMBL" id="CP020477">
    <property type="protein sequence ID" value="ARM76463.1"/>
    <property type="molecule type" value="Genomic_DNA"/>
</dbReference>
<dbReference type="HAMAP" id="MF_01225_A">
    <property type="entry name" value="MoaA_A"/>
    <property type="match status" value="1"/>
</dbReference>
<feature type="binding site" evidence="11">
    <location>
        <position position="90"/>
    </location>
    <ligand>
        <name>GTP</name>
        <dbReference type="ChEBI" id="CHEBI:37565"/>
    </ligand>
</feature>
<keyword evidence="3 11" id="KW-0479">Metal-binding</keyword>
<keyword evidence="5 11" id="KW-0408">Iron</keyword>
<dbReference type="GO" id="GO:0005525">
    <property type="term" value="F:GTP binding"/>
    <property type="evidence" value="ECO:0007669"/>
    <property type="project" value="UniProtKB-UniRule"/>
</dbReference>
<dbReference type="GO" id="GO:1904047">
    <property type="term" value="F:S-adenosyl-L-methionine binding"/>
    <property type="evidence" value="ECO:0007669"/>
    <property type="project" value="UniProtKB-UniRule"/>
</dbReference>
<comment type="cofactor">
    <cofactor evidence="11">
        <name>[4Fe-4S] cluster</name>
        <dbReference type="ChEBI" id="CHEBI:49883"/>
    </cofactor>
    <text evidence="11">Binds 2 [4Fe-4S] clusters. Binds 1 [4Fe-4S] cluster coordinated with 3 cysteines and an exchangeable S-adenosyl-L-methionine and 1 [4Fe-4S] cluster coordinated with 3 cysteines and the GTP-derived substrate.</text>
</comment>
<dbReference type="STRING" id="282676.B6F84_10815"/>
<evidence type="ECO:0000256" key="11">
    <source>
        <dbReference type="HAMAP-Rule" id="MF_01225"/>
    </source>
</evidence>
<protein>
    <recommendedName>
        <fullName evidence="11">Probable GTP 3',8-cyclase</fullName>
        <ecNumber evidence="11">4.1.99.22</ecNumber>
    </recommendedName>
    <alternativeName>
        <fullName evidence="11">Molybdenum cofactor biosynthesis protein A</fullName>
    </alternativeName>
</protein>
<gene>
    <name evidence="11" type="primary">moaA</name>
    <name evidence="13" type="ORF">B6F84_10815</name>
</gene>
<feature type="binding site" evidence="11">
    <location>
        <position position="262"/>
    </location>
    <ligand>
        <name>[4Fe-4S] cluster</name>
        <dbReference type="ChEBI" id="CHEBI:49883"/>
        <label>2</label>
        <note>4Fe-4S-substrate</note>
    </ligand>
</feature>
<dbReference type="KEGG" id="aman:B6F84_10815"/>
<evidence type="ECO:0000256" key="7">
    <source>
        <dbReference type="ARBA" id="ARBA00023134"/>
    </source>
</evidence>
<comment type="caution">
    <text evidence="11">Lacks conserved residue(s) required for the propagation of feature annotation.</text>
</comment>
<dbReference type="PROSITE" id="PS01305">
    <property type="entry name" value="MOAA_NIFB_PQQE"/>
    <property type="match status" value="1"/>
</dbReference>
<feature type="binding site" evidence="11">
    <location>
        <position position="245"/>
    </location>
    <ligand>
        <name>[4Fe-4S] cluster</name>
        <dbReference type="ChEBI" id="CHEBI:49883"/>
        <label>2</label>
        <note>4Fe-4S-substrate</note>
    </ligand>
</feature>
<sequence>MKDRYGRELEDLRITLTHVCNFSCFFCHMEGEGDLYVNGLTPDEIELVAEVSKEYGIKYVKLTGGEPTLRRDLTEIIYRLRNLGLEVSMTTNGYMLSKIASKLKEAGLNRVNISLHTLDKEKFKKITGVDGMDRVIEGIKEAINVGLKPVKLNFVATKMNINEAFNVIDFAEKIGVNELHLIELHPVGMGKIAFSYHEKLNNLENVLKEKALREGTRNKHYRPRFYLPSGLVVEIVKPYANPIFCSGCNRIRLTVDGKLKTCLYRDDNSIEILNILRSNLDKYHKMQLLKEAFDVAIAIREPNFKYII</sequence>
<dbReference type="GeneID" id="41591422"/>
<dbReference type="Gene3D" id="3.20.20.70">
    <property type="entry name" value="Aldolase class I"/>
    <property type="match status" value="1"/>
</dbReference>
<dbReference type="RefSeq" id="WP_148692251.1">
    <property type="nucleotide sequence ID" value="NZ_CP020477.1"/>
</dbReference>
<feature type="binding site" evidence="11">
    <location>
        <position position="151"/>
    </location>
    <ligand>
        <name>GTP</name>
        <dbReference type="ChEBI" id="CHEBI:37565"/>
    </ligand>
</feature>
<evidence type="ECO:0000313" key="13">
    <source>
        <dbReference type="EMBL" id="ARM76463.1"/>
    </source>
</evidence>
<keyword evidence="2 11" id="KW-0949">S-adenosyl-L-methionine</keyword>
<keyword evidence="4 11" id="KW-0547">Nucleotide-binding</keyword>
<dbReference type="InterPro" id="IPR013785">
    <property type="entry name" value="Aldolase_TIM"/>
</dbReference>
<feature type="binding site" evidence="11">
    <location>
        <position position="27"/>
    </location>
    <ligand>
        <name>[4Fe-4S] cluster</name>
        <dbReference type="ChEBI" id="CHEBI:49883"/>
        <label>1</label>
        <note>4Fe-4S-S-AdoMet</note>
    </ligand>
</feature>
<dbReference type="InterPro" id="IPR000385">
    <property type="entry name" value="MoaA_NifB_PqqE_Fe-S-bd_CS"/>
</dbReference>
<keyword evidence="7 11" id="KW-0342">GTP-binding</keyword>
<feature type="binding site" evidence="11">
    <location>
        <position position="24"/>
    </location>
    <ligand>
        <name>[4Fe-4S] cluster</name>
        <dbReference type="ChEBI" id="CHEBI:49883"/>
        <label>1</label>
        <note>4Fe-4S-S-AdoMet</note>
    </ligand>
</feature>
<evidence type="ECO:0000256" key="3">
    <source>
        <dbReference type="ARBA" id="ARBA00022723"/>
    </source>
</evidence>
<feature type="binding site" evidence="11">
    <location>
        <position position="20"/>
    </location>
    <ligand>
        <name>[4Fe-4S] cluster</name>
        <dbReference type="ChEBI" id="CHEBI:49883"/>
        <label>1</label>
        <note>4Fe-4S-S-AdoMet</note>
    </ligand>
</feature>
<dbReference type="PROSITE" id="PS51918">
    <property type="entry name" value="RADICAL_SAM"/>
    <property type="match status" value="1"/>
</dbReference>
<dbReference type="InterPro" id="IPR050105">
    <property type="entry name" value="MoCo_biosynth_MoaA/MoaC"/>
</dbReference>
<dbReference type="GO" id="GO:0006777">
    <property type="term" value="P:Mo-molybdopterin cofactor biosynthetic process"/>
    <property type="evidence" value="ECO:0007669"/>
    <property type="project" value="UniProtKB-UniRule"/>
</dbReference>
<dbReference type="SFLD" id="SFLDG01067">
    <property type="entry name" value="SPASM/twitch_domain_containing"/>
    <property type="match status" value="1"/>
</dbReference>
<feature type="binding site" evidence="11">
    <location>
        <position position="65"/>
    </location>
    <ligand>
        <name>S-adenosyl-L-methionine</name>
        <dbReference type="ChEBI" id="CHEBI:59789"/>
    </ligand>
</feature>
<dbReference type="PANTHER" id="PTHR22960:SF0">
    <property type="entry name" value="MOLYBDENUM COFACTOR BIOSYNTHESIS PROTEIN 1"/>
    <property type="match status" value="1"/>
</dbReference>
<keyword evidence="6 11" id="KW-0411">Iron-sulfur</keyword>
<dbReference type="GO" id="GO:0061798">
    <property type="term" value="F:GTP 3',8'-cyclase activity"/>
    <property type="evidence" value="ECO:0007669"/>
    <property type="project" value="UniProtKB-UniRule"/>
</dbReference>
<evidence type="ECO:0000256" key="9">
    <source>
        <dbReference type="ARBA" id="ARBA00023239"/>
    </source>
</evidence>
<dbReference type="SFLD" id="SFLDG01383">
    <property type="entry name" value="cyclic_pyranopterin_phosphate"/>
    <property type="match status" value="1"/>
</dbReference>
<dbReference type="AlphaFoldDB" id="A0A1W6K1P7"/>
<dbReference type="SMART" id="SM00729">
    <property type="entry name" value="Elp3"/>
    <property type="match status" value="1"/>
</dbReference>
<keyword evidence="14" id="KW-1185">Reference proteome</keyword>
<evidence type="ECO:0000256" key="2">
    <source>
        <dbReference type="ARBA" id="ARBA00022691"/>
    </source>
</evidence>
<dbReference type="InterPro" id="IPR013485">
    <property type="entry name" value="MoaA_arc"/>
</dbReference>
<dbReference type="Pfam" id="PF06463">
    <property type="entry name" value="Mob_synth_C"/>
    <property type="match status" value="1"/>
</dbReference>
<dbReference type="Pfam" id="PF04055">
    <property type="entry name" value="Radical_SAM"/>
    <property type="match status" value="1"/>
</dbReference>
<keyword evidence="8 11" id="KW-0501">Molybdenum cofactor biosynthesis</keyword>
<evidence type="ECO:0000259" key="12">
    <source>
        <dbReference type="PROSITE" id="PS51918"/>
    </source>
</evidence>
<evidence type="ECO:0000256" key="1">
    <source>
        <dbReference type="ARBA" id="ARBA00022485"/>
    </source>
</evidence>
<dbReference type="CDD" id="cd21117">
    <property type="entry name" value="Twitch_MoaA"/>
    <property type="match status" value="1"/>
</dbReference>
<comment type="pathway">
    <text evidence="11">Cofactor biosynthesis; molybdopterin biosynthesis.</text>
</comment>
<dbReference type="GO" id="GO:0051539">
    <property type="term" value="F:4 iron, 4 sulfur cluster binding"/>
    <property type="evidence" value="ECO:0007669"/>
    <property type="project" value="UniProtKB-UniRule"/>
</dbReference>
<name>A0A1W6K1P7_9CREN</name>
<reference evidence="13 14" key="1">
    <citation type="submission" date="2017-03" db="EMBL/GenBank/DDBJ databases">
        <title>Sulfur activation and transportation mechanism of thermophilic Archaea Acidianus manzaensis YN-25.</title>
        <authorList>
            <person name="Ma Y."/>
            <person name="Yang Y."/>
            <person name="Xia J."/>
        </authorList>
    </citation>
    <scope>NUCLEOTIDE SEQUENCE [LARGE SCALE GENOMIC DNA]</scope>
    <source>
        <strain evidence="13 14">YN-25</strain>
    </source>
</reference>
<dbReference type="CDD" id="cd01335">
    <property type="entry name" value="Radical_SAM"/>
    <property type="match status" value="1"/>
</dbReference>
<evidence type="ECO:0000313" key="14">
    <source>
        <dbReference type="Proteomes" id="UP000193404"/>
    </source>
</evidence>
<keyword evidence="9 11" id="KW-0456">Lyase</keyword>
<feature type="binding site" evidence="11">
    <location>
        <position position="114"/>
    </location>
    <ligand>
        <name>S-adenosyl-L-methionine</name>
        <dbReference type="ChEBI" id="CHEBI:59789"/>
    </ligand>
</feature>
<feature type="domain" description="Radical SAM core" evidence="12">
    <location>
        <begin position="4"/>
        <end position="224"/>
    </location>
</feature>
<comment type="similarity">
    <text evidence="11">Belongs to the radical SAM superfamily. MoaA family.</text>
</comment>
<dbReference type="EC" id="4.1.99.22" evidence="11"/>
<feature type="binding site" evidence="11">
    <location>
        <begin position="250"/>
        <end position="252"/>
    </location>
    <ligand>
        <name>GTP</name>
        <dbReference type="ChEBI" id="CHEBI:37565"/>
    </ligand>
</feature>
<evidence type="ECO:0000256" key="5">
    <source>
        <dbReference type="ARBA" id="ARBA00023004"/>
    </source>
</evidence>
<dbReference type="UniPathway" id="UPA00344"/>
<dbReference type="OrthoDB" id="6925at2157"/>
<dbReference type="InterPro" id="IPR006638">
    <property type="entry name" value="Elp3/MiaA/NifB-like_rSAM"/>
</dbReference>
<dbReference type="SFLD" id="SFLDG01386">
    <property type="entry name" value="main_SPASM_domain-containing"/>
    <property type="match status" value="1"/>
</dbReference>
<feature type="binding site" evidence="11">
    <location>
        <position position="248"/>
    </location>
    <ligand>
        <name>[4Fe-4S] cluster</name>
        <dbReference type="ChEBI" id="CHEBI:49883"/>
        <label>2</label>
        <note>4Fe-4S-substrate</note>
    </ligand>
</feature>
<dbReference type="InterPro" id="IPR040064">
    <property type="entry name" value="MoaA-like"/>
</dbReference>
<comment type="function">
    <text evidence="11">Catalyzes the cyclization of GTP to (8S)-3',8-cyclo-7,8-dihydroguanosine 5'-triphosphate.</text>
</comment>
<feature type="binding site" evidence="11">
    <location>
        <position position="13"/>
    </location>
    <ligand>
        <name>GTP</name>
        <dbReference type="ChEBI" id="CHEBI:37565"/>
    </ligand>
</feature>
<dbReference type="GO" id="GO:0061799">
    <property type="term" value="F:cyclic pyranopterin monophosphate synthase activity"/>
    <property type="evidence" value="ECO:0007669"/>
    <property type="project" value="TreeGrafter"/>
</dbReference>
<evidence type="ECO:0000256" key="4">
    <source>
        <dbReference type="ARBA" id="ARBA00022741"/>
    </source>
</evidence>
<proteinExistence type="inferred from homology"/>
<dbReference type="NCBIfam" id="TIGR02668">
    <property type="entry name" value="moaA_archaeal"/>
    <property type="match status" value="1"/>
</dbReference>
<feature type="binding site" evidence="11">
    <location>
        <position position="61"/>
    </location>
    <ligand>
        <name>GTP</name>
        <dbReference type="ChEBI" id="CHEBI:37565"/>
    </ligand>
</feature>
<keyword evidence="1 11" id="KW-0004">4Fe-4S</keyword>
<dbReference type="InterPro" id="IPR010505">
    <property type="entry name" value="MoaA_twitch"/>
</dbReference>
<dbReference type="NCBIfam" id="NF001199">
    <property type="entry name" value="PRK00164.2-1"/>
    <property type="match status" value="1"/>
</dbReference>
<evidence type="ECO:0000256" key="10">
    <source>
        <dbReference type="ARBA" id="ARBA00048697"/>
    </source>
</evidence>
<evidence type="ECO:0000256" key="8">
    <source>
        <dbReference type="ARBA" id="ARBA00023150"/>
    </source>
</evidence>
<dbReference type="InterPro" id="IPR007197">
    <property type="entry name" value="rSAM"/>
</dbReference>
<comment type="catalytic activity">
    <reaction evidence="10 11">
        <text>GTP + AH2 + S-adenosyl-L-methionine = (8S)-3',8-cyclo-7,8-dihydroguanosine 5'-triphosphate + 5'-deoxyadenosine + L-methionine + A + H(+)</text>
        <dbReference type="Rhea" id="RHEA:49576"/>
        <dbReference type="ChEBI" id="CHEBI:13193"/>
        <dbReference type="ChEBI" id="CHEBI:15378"/>
        <dbReference type="ChEBI" id="CHEBI:17319"/>
        <dbReference type="ChEBI" id="CHEBI:17499"/>
        <dbReference type="ChEBI" id="CHEBI:37565"/>
        <dbReference type="ChEBI" id="CHEBI:57844"/>
        <dbReference type="ChEBI" id="CHEBI:59789"/>
        <dbReference type="ChEBI" id="CHEBI:131766"/>
        <dbReference type="EC" id="4.1.99.22"/>
    </reaction>
</comment>
<accession>A0A1W6K1P7</accession>
<dbReference type="Proteomes" id="UP000193404">
    <property type="component" value="Chromosome"/>
</dbReference>
<dbReference type="PANTHER" id="PTHR22960">
    <property type="entry name" value="MOLYBDOPTERIN COFACTOR SYNTHESIS PROTEIN A"/>
    <property type="match status" value="1"/>
</dbReference>
<evidence type="ECO:0000256" key="6">
    <source>
        <dbReference type="ARBA" id="ARBA00023014"/>
    </source>
</evidence>
<dbReference type="SUPFAM" id="SSF102114">
    <property type="entry name" value="Radical SAM enzymes"/>
    <property type="match status" value="1"/>
</dbReference>
<dbReference type="GO" id="GO:0046872">
    <property type="term" value="F:metal ion binding"/>
    <property type="evidence" value="ECO:0007669"/>
    <property type="project" value="UniProtKB-KW"/>
</dbReference>
<organism evidence="13 14">
    <name type="scientific">Acidianus manzaensis</name>
    <dbReference type="NCBI Taxonomy" id="282676"/>
    <lineage>
        <taxon>Archaea</taxon>
        <taxon>Thermoproteota</taxon>
        <taxon>Thermoprotei</taxon>
        <taxon>Sulfolobales</taxon>
        <taxon>Sulfolobaceae</taxon>
        <taxon>Acidianus</taxon>
    </lineage>
</organism>
<dbReference type="SFLD" id="SFLDS00029">
    <property type="entry name" value="Radical_SAM"/>
    <property type="match status" value="1"/>
</dbReference>